<dbReference type="Gene3D" id="3.60.21.10">
    <property type="match status" value="1"/>
</dbReference>
<gene>
    <name evidence="2" type="ORF">MNB_SV-12-189</name>
</gene>
<organism evidence="2">
    <name type="scientific">hydrothermal vent metagenome</name>
    <dbReference type="NCBI Taxonomy" id="652676"/>
    <lineage>
        <taxon>unclassified sequences</taxon>
        <taxon>metagenomes</taxon>
        <taxon>ecological metagenomes</taxon>
    </lineage>
</organism>
<dbReference type="GO" id="GO:0016791">
    <property type="term" value="F:phosphatase activity"/>
    <property type="evidence" value="ECO:0007669"/>
    <property type="project" value="TreeGrafter"/>
</dbReference>
<protein>
    <submittedName>
        <fullName evidence="2">Diadenosine tetraphosphatase</fullName>
    </submittedName>
</protein>
<feature type="domain" description="Calcineurin-like phosphoesterase" evidence="1">
    <location>
        <begin position="10"/>
        <end position="164"/>
    </location>
</feature>
<proteinExistence type="predicted"/>
<dbReference type="EMBL" id="FPHE01000072">
    <property type="protein sequence ID" value="SFV56956.1"/>
    <property type="molecule type" value="Genomic_DNA"/>
</dbReference>
<dbReference type="InterPro" id="IPR050126">
    <property type="entry name" value="Ap4A_hydrolase"/>
</dbReference>
<reference evidence="2" key="1">
    <citation type="submission" date="2016-10" db="EMBL/GenBank/DDBJ databases">
        <authorList>
            <person name="de Groot N.N."/>
        </authorList>
    </citation>
    <scope>NUCLEOTIDE SEQUENCE</scope>
</reference>
<sequence>MQLPTTNEYIVIGDIHSCIDELKQLLIQNGFTIDNRGLIDLSLAKKSIVLLGDFIDKGSHQKIKETIEFIYTNYYHLNRNTQQLYLILGNHEKKVYQYLTNDSTLEITPKTIEEKHKYYNTVELLERDSSLKDKFLKLYHECSVWLKYPYSDEFSVTLTHAPCEEKYLTKNDTLSHKKMVKSISRSRNFGVRLDDLMPFVHQEAKDNRHYHIFGHLSQPNIRRYKNRICIDTSAIYGGSLSCAIIKKDKLSFDSVLFQNRQKPASQTYNILFDF</sequence>
<dbReference type="PANTHER" id="PTHR42850:SF4">
    <property type="entry name" value="ZINC-DEPENDENT ENDOPOLYPHOSPHATASE"/>
    <property type="match status" value="1"/>
</dbReference>
<evidence type="ECO:0000313" key="2">
    <source>
        <dbReference type="EMBL" id="SFV56956.1"/>
    </source>
</evidence>
<dbReference type="InterPro" id="IPR029052">
    <property type="entry name" value="Metallo-depent_PP-like"/>
</dbReference>
<dbReference type="AlphaFoldDB" id="A0A1W1BTW0"/>
<dbReference type="PANTHER" id="PTHR42850">
    <property type="entry name" value="METALLOPHOSPHOESTERASE"/>
    <property type="match status" value="1"/>
</dbReference>
<name>A0A1W1BTW0_9ZZZZ</name>
<accession>A0A1W1BTW0</accession>
<dbReference type="InterPro" id="IPR004843">
    <property type="entry name" value="Calcineurin-like_PHP"/>
</dbReference>
<dbReference type="SUPFAM" id="SSF56300">
    <property type="entry name" value="Metallo-dependent phosphatases"/>
    <property type="match status" value="1"/>
</dbReference>
<evidence type="ECO:0000259" key="1">
    <source>
        <dbReference type="Pfam" id="PF00149"/>
    </source>
</evidence>
<dbReference type="GO" id="GO:0005737">
    <property type="term" value="C:cytoplasm"/>
    <property type="evidence" value="ECO:0007669"/>
    <property type="project" value="TreeGrafter"/>
</dbReference>
<dbReference type="Pfam" id="PF00149">
    <property type="entry name" value="Metallophos"/>
    <property type="match status" value="1"/>
</dbReference>